<dbReference type="EMBL" id="CAADRA010001268">
    <property type="protein sequence ID" value="VFT81918.1"/>
    <property type="molecule type" value="Genomic_DNA"/>
</dbReference>
<reference evidence="1" key="2">
    <citation type="submission" date="2019-06" db="EMBL/GenBank/DDBJ databases">
        <title>Genomics analysis of Aphanomyces spp. identifies a new class of oomycete effector associated with host adaptation.</title>
        <authorList>
            <person name="Gaulin E."/>
        </authorList>
    </citation>
    <scope>NUCLEOTIDE SEQUENCE</scope>
    <source>
        <strain evidence="1">CBS 578.67</strain>
    </source>
</reference>
<dbReference type="OrthoDB" id="123702at2759"/>
<dbReference type="EMBL" id="VJMH01001268">
    <property type="protein sequence ID" value="KAF0712464.1"/>
    <property type="molecule type" value="Genomic_DNA"/>
</dbReference>
<evidence type="ECO:0000313" key="3">
    <source>
        <dbReference type="Proteomes" id="UP000332933"/>
    </source>
</evidence>
<name>A0A485KH24_9STRA</name>
<gene>
    <name evidence="2" type="primary">Aste57867_4825</name>
    <name evidence="1" type="ORF">As57867_004812</name>
    <name evidence="2" type="ORF">ASTE57867_4825</name>
</gene>
<organism evidence="2 3">
    <name type="scientific">Aphanomyces stellatus</name>
    <dbReference type="NCBI Taxonomy" id="120398"/>
    <lineage>
        <taxon>Eukaryota</taxon>
        <taxon>Sar</taxon>
        <taxon>Stramenopiles</taxon>
        <taxon>Oomycota</taxon>
        <taxon>Saprolegniomycetes</taxon>
        <taxon>Saprolegniales</taxon>
        <taxon>Verrucalvaceae</taxon>
        <taxon>Aphanomyces</taxon>
    </lineage>
</organism>
<protein>
    <submittedName>
        <fullName evidence="2">Aste57867_4825 protein</fullName>
    </submittedName>
</protein>
<reference evidence="2 3" key="1">
    <citation type="submission" date="2019-03" db="EMBL/GenBank/DDBJ databases">
        <authorList>
            <person name="Gaulin E."/>
            <person name="Dumas B."/>
        </authorList>
    </citation>
    <scope>NUCLEOTIDE SEQUENCE [LARGE SCALE GENOMIC DNA]</scope>
    <source>
        <strain evidence="2">CBS 568.67</strain>
    </source>
</reference>
<sequence length="264" mass="29799">MANTRGVWFALVDSKGEAYNGTTASSVNIPSSTTIDQLRKAVKEKYDRQGDDLKGIHSSKLHVYANKAAFDGKDKPDGKDEPLGVGETIEDHGKLWTDPLLVVVPGPATLLDCIKGWIEPKNLCNGKGMRWKYQFDETLVGKLTTPLVEHYNAWESGYMDKTRNPLFMVLSGCGTGKSRMLDEMKELFKLAANRATGEHKSELQKRLSEAYVFKVNFENGTFYKNDFDEVHHEVSVRMLYQLLERRAKRGTISGRCERDKNSLD</sequence>
<proteinExistence type="predicted"/>
<dbReference type="AlphaFoldDB" id="A0A485KH24"/>
<accession>A0A485KH24</accession>
<dbReference type="Proteomes" id="UP000332933">
    <property type="component" value="Unassembled WGS sequence"/>
</dbReference>
<keyword evidence="3" id="KW-1185">Reference proteome</keyword>
<evidence type="ECO:0000313" key="2">
    <source>
        <dbReference type="EMBL" id="VFT81918.1"/>
    </source>
</evidence>
<evidence type="ECO:0000313" key="1">
    <source>
        <dbReference type="EMBL" id="KAF0712464.1"/>
    </source>
</evidence>